<organism evidence="2 3">
    <name type="scientific">Aspergillus kawachii</name>
    <name type="common">White koji mold</name>
    <name type="synonym">Aspergillus awamori var. kawachi</name>
    <dbReference type="NCBI Taxonomy" id="1069201"/>
    <lineage>
        <taxon>Eukaryota</taxon>
        <taxon>Fungi</taxon>
        <taxon>Dikarya</taxon>
        <taxon>Ascomycota</taxon>
        <taxon>Pezizomycotina</taxon>
        <taxon>Eurotiomycetes</taxon>
        <taxon>Eurotiomycetidae</taxon>
        <taxon>Eurotiales</taxon>
        <taxon>Aspergillaceae</taxon>
        <taxon>Aspergillus</taxon>
        <taxon>Aspergillus subgen. Circumdati</taxon>
    </lineage>
</organism>
<dbReference type="SUPFAM" id="SSF54695">
    <property type="entry name" value="POZ domain"/>
    <property type="match status" value="1"/>
</dbReference>
<dbReference type="PANTHER" id="PTHR47843:SF5">
    <property type="entry name" value="BTB_POZ DOMAIN PROTEIN"/>
    <property type="match status" value="1"/>
</dbReference>
<reference evidence="2" key="1">
    <citation type="submission" date="2021-01" db="EMBL/GenBank/DDBJ databases">
        <authorList>
            <consortium name="Aspergillus luchuensis mut. kawachii IFO 4304 genome sequencing consortium"/>
            <person name="Kazuki M."/>
            <person name="Futagami T."/>
        </authorList>
    </citation>
    <scope>NUCLEOTIDE SEQUENCE</scope>
    <source>
        <strain evidence="2">IFO 4308</strain>
    </source>
</reference>
<dbReference type="PANTHER" id="PTHR47843">
    <property type="entry name" value="BTB DOMAIN-CONTAINING PROTEIN-RELATED"/>
    <property type="match status" value="1"/>
</dbReference>
<dbReference type="GeneID" id="64961993"/>
<feature type="domain" description="BTB" evidence="1">
    <location>
        <begin position="71"/>
        <end position="131"/>
    </location>
</feature>
<proteinExistence type="predicted"/>
<dbReference type="EMBL" id="AP024429">
    <property type="protein sequence ID" value="BCS00672.1"/>
    <property type="molecule type" value="Genomic_DNA"/>
</dbReference>
<dbReference type="Gene3D" id="3.30.710.10">
    <property type="entry name" value="Potassium Channel Kv1.1, Chain A"/>
    <property type="match status" value="1"/>
</dbReference>
<dbReference type="Pfam" id="PF00651">
    <property type="entry name" value="BTB"/>
    <property type="match status" value="1"/>
</dbReference>
<dbReference type="AlphaFoldDB" id="A0A7R8A0S3"/>
<dbReference type="PROSITE" id="PS50097">
    <property type="entry name" value="BTB"/>
    <property type="match status" value="1"/>
</dbReference>
<evidence type="ECO:0000313" key="3">
    <source>
        <dbReference type="Proteomes" id="UP000661280"/>
    </source>
</evidence>
<reference evidence="2" key="2">
    <citation type="submission" date="2021-02" db="EMBL/GenBank/DDBJ databases">
        <title>Aspergillus luchuensis mut. kawachii IFO 4304 genome sequence.</title>
        <authorList>
            <person name="Mori K."/>
            <person name="Kadooka C."/>
            <person name="Goto M."/>
            <person name="Futagami T."/>
        </authorList>
    </citation>
    <scope>NUCLEOTIDE SEQUENCE</scope>
    <source>
        <strain evidence="2">IFO 4308</strain>
    </source>
</reference>
<dbReference type="InterPro" id="IPR000210">
    <property type="entry name" value="BTB/POZ_dom"/>
</dbReference>
<dbReference type="RefSeq" id="XP_041544434.1">
    <property type="nucleotide sequence ID" value="XM_041690895.1"/>
</dbReference>
<dbReference type="Proteomes" id="UP000661280">
    <property type="component" value="Chromosome 5"/>
</dbReference>
<evidence type="ECO:0000259" key="1">
    <source>
        <dbReference type="PROSITE" id="PS50097"/>
    </source>
</evidence>
<evidence type="ECO:0000313" key="2">
    <source>
        <dbReference type="EMBL" id="BCS00672.1"/>
    </source>
</evidence>
<dbReference type="CDD" id="cd18186">
    <property type="entry name" value="BTB_POZ_ZBTB_KLHL-like"/>
    <property type="match status" value="1"/>
</dbReference>
<dbReference type="InterPro" id="IPR011333">
    <property type="entry name" value="SKP1/BTB/POZ_sf"/>
</dbReference>
<sequence>MNYTFSRYYLAFIRFRAQLFLIPFSYIYLPQEANPSISGKFLHKMSSSSEDARPRGPTKVISDLFLSSTWSDLSIVCGDVVFPAHKCVVCPQSGYFSRACNSSFIESSGKIVIEELEPIYLEKTLQFLYKGFYTRLSDMNTSPAVEFGHPSPIPSPIIRSLPYTTLSSVENGGLSKFHVHMYEQGDYFQIHDLKEKAKEHFKECFLRDLDRLFFRSTVNEVYCSTIETDRGLRDIVIETVLNDLPTLIDGTSTYLDKEDLKEMPEFTVDLCQASLVQNAYLMGIISECTQ</sequence>
<name>A0A7R8A0S3_ASPKA</name>
<dbReference type="OrthoDB" id="6359816at2759"/>
<accession>A0A7R8A0S3</accession>
<dbReference type="KEGG" id="aluc:AKAW2_51013S"/>
<keyword evidence="3" id="KW-1185">Reference proteome</keyword>
<protein>
    <recommendedName>
        <fullName evidence="1">BTB domain-containing protein</fullName>
    </recommendedName>
</protein>
<gene>
    <name evidence="2" type="ORF">AKAW2_51013S</name>
</gene>